<evidence type="ECO:0000313" key="2">
    <source>
        <dbReference type="Proteomes" id="UP001152531"/>
    </source>
</evidence>
<sequence length="723" mass="83503">MSNDQLVKNATLAVRNVIKTSSSLALNDVKFMRSLDQQFNDESVVVSGRLMDLANEVIEAVGDDNEKIDDNDEDFKGSNMKKVSNVLDTLFEKADFLFDEVRKGSKQDKQFTFLEESNNVVKDESKNIGRKMDKPQLNFQVAVDNSELQPFKPKLPEKPNSLKSWQEPIIVTPDNEDDDPPFYPHPYEHEIDNQPYPEEILSKSDVIPSQPWESTSAIWIDKPEQLPGLVKELAKSKELAIDLEHHDYRTYYGLVCLMQISNREKDWIIDTLALRDELHVLNKVFTDPMIIKIFHGAFMDIIWLQRDLGLYIVSLFDTYHASKKLGFPKFSLAYLLETFANFKTSKKYQLADWRIRPLSPSMLAYARSDTHFLLNIFDQLRNKLIDNDKMSQVLYDSRQVAKRRFEYTSFRPKNSHLVSCPVMASNPREPWGSLLSSFGINSHLKPVVEVLYNWRDKLARQLDESVRFVMPNQTLASLATLSRPVDNKKVLTVAPNEYIRNNAQELATLINDTLELSEANDWKLFDKVESSVPEDIPVSNNTIESQNSIFNQLVKENNLLSNEFQSKPSMLFSQEKELIGVSFDNNNINESTVDELSSRYDRVYQEFEKYKVTVEVNIPKEEVVPDIPKKEIKQPEPEPQPQPKEDKDEIITLRKSKKQRVNKKRSADEETFDYSAADNIMNTKIVNEPKRRKKFDPYSNSDAPKPVRGGRNMKSGRSSTFKR</sequence>
<keyword evidence="2" id="KW-1185">Reference proteome</keyword>
<dbReference type="Proteomes" id="UP001152531">
    <property type="component" value="Unassembled WGS sequence"/>
</dbReference>
<evidence type="ECO:0000313" key="1">
    <source>
        <dbReference type="EMBL" id="CAH6723350.1"/>
    </source>
</evidence>
<gene>
    <name evidence="1" type="ORF">CLIB1444_14S02102</name>
</gene>
<name>A0ACA9YFB6_9ASCO</name>
<organism evidence="1 2">
    <name type="scientific">[Candida] jaroonii</name>
    <dbReference type="NCBI Taxonomy" id="467808"/>
    <lineage>
        <taxon>Eukaryota</taxon>
        <taxon>Fungi</taxon>
        <taxon>Dikarya</taxon>
        <taxon>Ascomycota</taxon>
        <taxon>Saccharomycotina</taxon>
        <taxon>Pichiomycetes</taxon>
        <taxon>Debaryomycetaceae</taxon>
        <taxon>Yamadazyma</taxon>
    </lineage>
</organism>
<dbReference type="EMBL" id="CALSDN010000014">
    <property type="protein sequence ID" value="CAH6723350.1"/>
    <property type="molecule type" value="Genomic_DNA"/>
</dbReference>
<reference evidence="1" key="1">
    <citation type="submission" date="2022-06" db="EMBL/GenBank/DDBJ databases">
        <authorList>
            <person name="Legras J.-L."/>
            <person name="Devillers H."/>
            <person name="Grondin C."/>
        </authorList>
    </citation>
    <scope>NUCLEOTIDE SEQUENCE</scope>
    <source>
        <strain evidence="1">CLIB 1444</strain>
    </source>
</reference>
<accession>A0ACA9YFB6</accession>
<protein>
    <submittedName>
        <fullName evidence="1">Exosome complex exonuclease Rrp6p</fullName>
    </submittedName>
</protein>
<keyword evidence="1" id="KW-0540">Nuclease</keyword>
<proteinExistence type="predicted"/>
<comment type="caution">
    <text evidence="1">The sequence shown here is derived from an EMBL/GenBank/DDBJ whole genome shotgun (WGS) entry which is preliminary data.</text>
</comment>
<keyword evidence="1" id="KW-0378">Hydrolase</keyword>
<keyword evidence="1" id="KW-0269">Exonuclease</keyword>